<feature type="non-terminal residue" evidence="10">
    <location>
        <position position="198"/>
    </location>
</feature>
<reference evidence="10" key="2">
    <citation type="journal article" date="2021" name="Microbiome">
        <title>Successional dynamics and alternative stable states in a saline activated sludge microbial community over 9 years.</title>
        <authorList>
            <person name="Wang Y."/>
            <person name="Ye J."/>
            <person name="Ju F."/>
            <person name="Liu L."/>
            <person name="Boyd J.A."/>
            <person name="Deng Y."/>
            <person name="Parks D.H."/>
            <person name="Jiang X."/>
            <person name="Yin X."/>
            <person name="Woodcroft B.J."/>
            <person name="Tyson G.W."/>
            <person name="Hugenholtz P."/>
            <person name="Polz M.F."/>
            <person name="Zhang T."/>
        </authorList>
    </citation>
    <scope>NUCLEOTIDE SEQUENCE</scope>
    <source>
        <strain evidence="10">HKST-UBA02</strain>
    </source>
</reference>
<comment type="catalytic activity">
    <reaction evidence="7">
        <text>L-threonyl-[protein] + ATP = O-phospho-L-threonyl-[protein] + ADP + H(+)</text>
        <dbReference type="Rhea" id="RHEA:46608"/>
        <dbReference type="Rhea" id="RHEA-COMP:11060"/>
        <dbReference type="Rhea" id="RHEA-COMP:11605"/>
        <dbReference type="ChEBI" id="CHEBI:15378"/>
        <dbReference type="ChEBI" id="CHEBI:30013"/>
        <dbReference type="ChEBI" id="CHEBI:30616"/>
        <dbReference type="ChEBI" id="CHEBI:61977"/>
        <dbReference type="ChEBI" id="CHEBI:456216"/>
        <dbReference type="EC" id="2.7.11.1"/>
    </reaction>
</comment>
<dbReference type="PANTHER" id="PTHR24356">
    <property type="entry name" value="SERINE/THREONINE-PROTEIN KINASE"/>
    <property type="match status" value="1"/>
</dbReference>
<protein>
    <recommendedName>
        <fullName evidence="1">non-specific serine/threonine protein kinase</fullName>
        <ecNumber evidence="1">2.7.11.1</ecNumber>
    </recommendedName>
</protein>
<name>A0A956NJE4_UNCEI</name>
<dbReference type="SUPFAM" id="SSF56112">
    <property type="entry name" value="Protein kinase-like (PK-like)"/>
    <property type="match status" value="1"/>
</dbReference>
<keyword evidence="2 10" id="KW-0723">Serine/threonine-protein kinase</keyword>
<dbReference type="InterPro" id="IPR000719">
    <property type="entry name" value="Prot_kinase_dom"/>
</dbReference>
<evidence type="ECO:0000256" key="2">
    <source>
        <dbReference type="ARBA" id="ARBA00022527"/>
    </source>
</evidence>
<dbReference type="InterPro" id="IPR011009">
    <property type="entry name" value="Kinase-like_dom_sf"/>
</dbReference>
<proteinExistence type="predicted"/>
<evidence type="ECO:0000256" key="3">
    <source>
        <dbReference type="ARBA" id="ARBA00022679"/>
    </source>
</evidence>
<gene>
    <name evidence="10" type="ORF">KDA27_28980</name>
</gene>
<keyword evidence="6" id="KW-0067">ATP-binding</keyword>
<dbReference type="Gene3D" id="1.10.510.10">
    <property type="entry name" value="Transferase(Phosphotransferase) domain 1"/>
    <property type="match status" value="1"/>
</dbReference>
<comment type="catalytic activity">
    <reaction evidence="8">
        <text>L-seryl-[protein] + ATP = O-phospho-L-seryl-[protein] + ADP + H(+)</text>
        <dbReference type="Rhea" id="RHEA:17989"/>
        <dbReference type="Rhea" id="RHEA-COMP:9863"/>
        <dbReference type="Rhea" id="RHEA-COMP:11604"/>
        <dbReference type="ChEBI" id="CHEBI:15378"/>
        <dbReference type="ChEBI" id="CHEBI:29999"/>
        <dbReference type="ChEBI" id="CHEBI:30616"/>
        <dbReference type="ChEBI" id="CHEBI:83421"/>
        <dbReference type="ChEBI" id="CHEBI:456216"/>
        <dbReference type="EC" id="2.7.11.1"/>
    </reaction>
</comment>
<dbReference type="AlphaFoldDB" id="A0A956NJE4"/>
<dbReference type="PROSITE" id="PS00108">
    <property type="entry name" value="PROTEIN_KINASE_ST"/>
    <property type="match status" value="1"/>
</dbReference>
<evidence type="ECO:0000256" key="4">
    <source>
        <dbReference type="ARBA" id="ARBA00022741"/>
    </source>
</evidence>
<dbReference type="Proteomes" id="UP000739538">
    <property type="component" value="Unassembled WGS sequence"/>
</dbReference>
<evidence type="ECO:0000256" key="5">
    <source>
        <dbReference type="ARBA" id="ARBA00022777"/>
    </source>
</evidence>
<evidence type="ECO:0000256" key="6">
    <source>
        <dbReference type="ARBA" id="ARBA00022840"/>
    </source>
</evidence>
<reference evidence="10" key="1">
    <citation type="submission" date="2020-04" db="EMBL/GenBank/DDBJ databases">
        <authorList>
            <person name="Zhang T."/>
        </authorList>
    </citation>
    <scope>NUCLEOTIDE SEQUENCE</scope>
    <source>
        <strain evidence="10">HKST-UBA02</strain>
    </source>
</reference>
<evidence type="ECO:0000313" key="10">
    <source>
        <dbReference type="EMBL" id="MCA9759866.1"/>
    </source>
</evidence>
<feature type="non-terminal residue" evidence="10">
    <location>
        <position position="1"/>
    </location>
</feature>
<evidence type="ECO:0000313" key="11">
    <source>
        <dbReference type="Proteomes" id="UP000739538"/>
    </source>
</evidence>
<dbReference type="PANTHER" id="PTHR24356:SF1">
    <property type="entry name" value="SERINE_THREONINE-PROTEIN KINASE GREATWALL"/>
    <property type="match status" value="1"/>
</dbReference>
<keyword evidence="5 10" id="KW-0418">Kinase</keyword>
<dbReference type="InterPro" id="IPR008271">
    <property type="entry name" value="Ser/Thr_kinase_AS"/>
</dbReference>
<dbReference type="EMBL" id="JAGQHS010000568">
    <property type="protein sequence ID" value="MCA9759866.1"/>
    <property type="molecule type" value="Genomic_DNA"/>
</dbReference>
<keyword evidence="4" id="KW-0547">Nucleotide-binding</keyword>
<accession>A0A956NJE4</accession>
<dbReference type="SMART" id="SM00220">
    <property type="entry name" value="S_TKc"/>
    <property type="match status" value="1"/>
</dbReference>
<evidence type="ECO:0000259" key="9">
    <source>
        <dbReference type="PROSITE" id="PS50011"/>
    </source>
</evidence>
<dbReference type="GO" id="GO:0035556">
    <property type="term" value="P:intracellular signal transduction"/>
    <property type="evidence" value="ECO:0007669"/>
    <property type="project" value="TreeGrafter"/>
</dbReference>
<dbReference type="Pfam" id="PF00069">
    <property type="entry name" value="Pkinase"/>
    <property type="match status" value="1"/>
</dbReference>
<dbReference type="EC" id="2.7.11.1" evidence="1"/>
<feature type="domain" description="Protein kinase" evidence="9">
    <location>
        <begin position="1"/>
        <end position="198"/>
    </location>
</feature>
<keyword evidence="3" id="KW-0808">Transferase</keyword>
<evidence type="ECO:0000256" key="1">
    <source>
        <dbReference type="ARBA" id="ARBA00012513"/>
    </source>
</evidence>
<dbReference type="GO" id="GO:0005524">
    <property type="term" value="F:ATP binding"/>
    <property type="evidence" value="ECO:0007669"/>
    <property type="project" value="UniProtKB-KW"/>
</dbReference>
<dbReference type="GO" id="GO:0004674">
    <property type="term" value="F:protein serine/threonine kinase activity"/>
    <property type="evidence" value="ECO:0007669"/>
    <property type="project" value="UniProtKB-KW"/>
</dbReference>
<dbReference type="PROSITE" id="PS50011">
    <property type="entry name" value="PROTEIN_KINASE_DOM"/>
    <property type="match status" value="1"/>
</dbReference>
<evidence type="ECO:0000256" key="7">
    <source>
        <dbReference type="ARBA" id="ARBA00047899"/>
    </source>
</evidence>
<dbReference type="InterPro" id="IPR050236">
    <property type="entry name" value="Ser_Thr_kinase_AGC"/>
</dbReference>
<evidence type="ECO:0000256" key="8">
    <source>
        <dbReference type="ARBA" id="ARBA00048679"/>
    </source>
</evidence>
<dbReference type="CDD" id="cd14014">
    <property type="entry name" value="STKc_PknB_like"/>
    <property type="match status" value="1"/>
</dbReference>
<sequence length="198" mass="21420">HPNLVSLYELFTEGEQWFFTMELVEGVDFLSHVRPGWSPAREDTFNLSIVSDDLKGSLGSGGLLPAVPDATGTLHEAHLRAAIEQIVHGVTAMHDSGILHRDLKPTNILVDGNGRLVLLDFGLAAELAARRHGRQNVRIGTPAYMAPESAAGHEPTPASDWYAVGCLLYEALTGRVPFLGEPRQILAAKRMKAPPTVA</sequence>
<comment type="caution">
    <text evidence="10">The sequence shown here is derived from an EMBL/GenBank/DDBJ whole genome shotgun (WGS) entry which is preliminary data.</text>
</comment>
<organism evidence="10 11">
    <name type="scientific">Eiseniibacteriota bacterium</name>
    <dbReference type="NCBI Taxonomy" id="2212470"/>
    <lineage>
        <taxon>Bacteria</taxon>
        <taxon>Candidatus Eiseniibacteriota</taxon>
    </lineage>
</organism>